<evidence type="ECO:0000313" key="2">
    <source>
        <dbReference type="EMBL" id="MEE2023730.1"/>
    </source>
</evidence>
<dbReference type="RefSeq" id="WP_330087080.1">
    <property type="nucleotide sequence ID" value="NZ_JAUGZK010000003.1"/>
</dbReference>
<keyword evidence="1" id="KW-0812">Transmembrane</keyword>
<feature type="transmembrane region" description="Helical" evidence="1">
    <location>
        <begin position="60"/>
        <end position="79"/>
    </location>
</feature>
<accession>A0ABU7JDK2</accession>
<proteinExistence type="predicted"/>
<keyword evidence="1" id="KW-0472">Membrane</keyword>
<feature type="transmembrane region" description="Helical" evidence="1">
    <location>
        <begin position="35"/>
        <end position="54"/>
    </location>
</feature>
<evidence type="ECO:0000256" key="1">
    <source>
        <dbReference type="SAM" id="Phobius"/>
    </source>
</evidence>
<name>A0ABU7JDK2_9GAMM</name>
<reference evidence="2 3" key="1">
    <citation type="submission" date="2023-06" db="EMBL/GenBank/DDBJ databases">
        <title>Alkalimonas sp., MEB004 an alkaliphilic bacterium isolated from Lonar Lake, India.</title>
        <authorList>
            <person name="Joshi A."/>
            <person name="Thite S."/>
        </authorList>
    </citation>
    <scope>NUCLEOTIDE SEQUENCE [LARGE SCALE GENOMIC DNA]</scope>
    <source>
        <strain evidence="2 3">MEB004</strain>
    </source>
</reference>
<dbReference type="Proteomes" id="UP001339167">
    <property type="component" value="Unassembled WGS sequence"/>
</dbReference>
<keyword evidence="1" id="KW-1133">Transmembrane helix</keyword>
<sequence length="107" mass="11699">MSNDSPVDTEIAALKWIVEVHESNGALASCSRCRMIWLIVMLVSTVFVVVAYKYQLIDTIFLFLGAALAGAAFMAAGMFSQSNASMSVLSQYVDIESVKKRLDELQA</sequence>
<evidence type="ECO:0000313" key="3">
    <source>
        <dbReference type="Proteomes" id="UP001339167"/>
    </source>
</evidence>
<protein>
    <submittedName>
        <fullName evidence="2">Uncharacterized protein</fullName>
    </submittedName>
</protein>
<gene>
    <name evidence="2" type="ORF">QWF21_05680</name>
</gene>
<organism evidence="2 3">
    <name type="scientific">Alkalimonas mucilaginosa</name>
    <dbReference type="NCBI Taxonomy" id="3057676"/>
    <lineage>
        <taxon>Bacteria</taxon>
        <taxon>Pseudomonadati</taxon>
        <taxon>Pseudomonadota</taxon>
        <taxon>Gammaproteobacteria</taxon>
        <taxon>Alkalimonas</taxon>
    </lineage>
</organism>
<dbReference type="EMBL" id="JAUGZK010000003">
    <property type="protein sequence ID" value="MEE2023730.1"/>
    <property type="molecule type" value="Genomic_DNA"/>
</dbReference>
<keyword evidence="3" id="KW-1185">Reference proteome</keyword>
<comment type="caution">
    <text evidence="2">The sequence shown here is derived from an EMBL/GenBank/DDBJ whole genome shotgun (WGS) entry which is preliminary data.</text>
</comment>